<proteinExistence type="predicted"/>
<dbReference type="AlphaFoldDB" id="A0A1F7WEC5"/>
<organism evidence="2 3">
    <name type="scientific">Candidatus Uhrbacteria bacterium RIFOXYC2_FULL_47_19</name>
    <dbReference type="NCBI Taxonomy" id="1802424"/>
    <lineage>
        <taxon>Bacteria</taxon>
        <taxon>Candidatus Uhriibacteriota</taxon>
    </lineage>
</organism>
<dbReference type="EMBL" id="MGFG01000016">
    <property type="protein sequence ID" value="OGM01140.1"/>
    <property type="molecule type" value="Genomic_DNA"/>
</dbReference>
<dbReference type="Pfam" id="PF01936">
    <property type="entry name" value="NYN"/>
    <property type="match status" value="1"/>
</dbReference>
<comment type="caution">
    <text evidence="2">The sequence shown here is derived from an EMBL/GenBank/DDBJ whole genome shotgun (WGS) entry which is preliminary data.</text>
</comment>
<feature type="domain" description="NYN" evidence="1">
    <location>
        <begin position="22"/>
        <end position="162"/>
    </location>
</feature>
<gene>
    <name evidence="2" type="ORF">A2480_00470</name>
</gene>
<reference evidence="2 3" key="1">
    <citation type="journal article" date="2016" name="Nat. Commun.">
        <title>Thousands of microbial genomes shed light on interconnected biogeochemical processes in an aquifer system.</title>
        <authorList>
            <person name="Anantharaman K."/>
            <person name="Brown C.T."/>
            <person name="Hug L.A."/>
            <person name="Sharon I."/>
            <person name="Castelle C.J."/>
            <person name="Probst A.J."/>
            <person name="Thomas B.C."/>
            <person name="Singh A."/>
            <person name="Wilkins M.J."/>
            <person name="Karaoz U."/>
            <person name="Brodie E.L."/>
            <person name="Williams K.H."/>
            <person name="Hubbard S.S."/>
            <person name="Banfield J.F."/>
        </authorList>
    </citation>
    <scope>NUCLEOTIDE SEQUENCE [LARGE SCALE GENOMIC DNA]</scope>
</reference>
<evidence type="ECO:0000313" key="3">
    <source>
        <dbReference type="Proteomes" id="UP000176988"/>
    </source>
</evidence>
<dbReference type="PANTHER" id="PTHR35811">
    <property type="entry name" value="SLR1870 PROTEIN"/>
    <property type="match status" value="1"/>
</dbReference>
<evidence type="ECO:0000259" key="1">
    <source>
        <dbReference type="Pfam" id="PF01936"/>
    </source>
</evidence>
<dbReference type="GO" id="GO:0004540">
    <property type="term" value="F:RNA nuclease activity"/>
    <property type="evidence" value="ECO:0007669"/>
    <property type="project" value="InterPro"/>
</dbReference>
<evidence type="ECO:0000313" key="2">
    <source>
        <dbReference type="EMBL" id="OGM01140.1"/>
    </source>
</evidence>
<name>A0A1F7WEC5_9BACT</name>
<protein>
    <recommendedName>
        <fullName evidence="1">NYN domain-containing protein</fullName>
    </recommendedName>
</protein>
<dbReference type="Gene3D" id="3.40.50.1010">
    <property type="entry name" value="5'-nuclease"/>
    <property type="match status" value="1"/>
</dbReference>
<accession>A0A1F7WEC5</accession>
<dbReference type="STRING" id="1802424.A2480_00470"/>
<dbReference type="Proteomes" id="UP000176988">
    <property type="component" value="Unassembled WGS sequence"/>
</dbReference>
<dbReference type="InterPro" id="IPR021139">
    <property type="entry name" value="NYN"/>
</dbReference>
<sequence length="307" mass="34500">MEGKMSNYEHGNNGQGHRRVNRIAVVIDFDNQKFTCAGLGMAFLPAVLMVMARELGEVIIASTFVDVSSLNLQERTILYKSGFEVVDCPRLSRDKDTADFKIINHLGFLSSYVDFDVLLFASLDRDFIPAVQSVRNRGRQVFIVVPTLTSISELVYASDGYLIYENRMSSENTPLRRASIMLKEGQTQPNGDHEAFKHLMVLRQIVGVLVSELKPSKPLGFFTIVKKVEEALKQLGVESNGTKVQVYLDILKWHDVLKLTDVPVSVNPVTEGTARRFYRVDTDHVFVTTPLEAFQDQPVSQVDLLSN</sequence>
<dbReference type="PANTHER" id="PTHR35811:SF1">
    <property type="entry name" value="HTH OST-TYPE DOMAIN-CONTAINING PROTEIN"/>
    <property type="match status" value="1"/>
</dbReference>